<feature type="domain" description="Beta-lactamase-related" evidence="1">
    <location>
        <begin position="74"/>
        <end position="341"/>
    </location>
</feature>
<reference evidence="2" key="1">
    <citation type="submission" date="2023-05" db="EMBL/GenBank/DDBJ databases">
        <authorList>
            <person name="Zhang X."/>
        </authorList>
    </citation>
    <scope>NUCLEOTIDE SEQUENCE</scope>
    <source>
        <strain evidence="2">BD1B2-1</strain>
    </source>
</reference>
<dbReference type="PANTHER" id="PTHR43283">
    <property type="entry name" value="BETA-LACTAMASE-RELATED"/>
    <property type="match status" value="1"/>
</dbReference>
<organism evidence="2 3">
    <name type="scientific">Xanthocytophaga agilis</name>
    <dbReference type="NCBI Taxonomy" id="3048010"/>
    <lineage>
        <taxon>Bacteria</taxon>
        <taxon>Pseudomonadati</taxon>
        <taxon>Bacteroidota</taxon>
        <taxon>Cytophagia</taxon>
        <taxon>Cytophagales</taxon>
        <taxon>Rhodocytophagaceae</taxon>
        <taxon>Xanthocytophaga</taxon>
    </lineage>
</organism>
<proteinExistence type="predicted"/>
<dbReference type="RefSeq" id="WP_314509670.1">
    <property type="nucleotide sequence ID" value="NZ_JASJOU010000001.1"/>
</dbReference>
<dbReference type="EMBL" id="JASJOU010000001">
    <property type="protein sequence ID" value="MDJ1500146.1"/>
    <property type="molecule type" value="Genomic_DNA"/>
</dbReference>
<dbReference type="EC" id="3.-.-.-" evidence="2"/>
<dbReference type="Proteomes" id="UP001232063">
    <property type="component" value="Unassembled WGS sequence"/>
</dbReference>
<keyword evidence="3" id="KW-1185">Reference proteome</keyword>
<protein>
    <submittedName>
        <fullName evidence="2">Serine hydrolase</fullName>
        <ecNumber evidence="2">3.-.-.-</ecNumber>
    </submittedName>
</protein>
<dbReference type="InterPro" id="IPR012338">
    <property type="entry name" value="Beta-lactam/transpept-like"/>
</dbReference>
<gene>
    <name evidence="2" type="ORF">QNI22_05795</name>
</gene>
<keyword evidence="2" id="KW-0378">Hydrolase</keyword>
<dbReference type="AlphaFoldDB" id="A0AAE3UDB0"/>
<dbReference type="PANTHER" id="PTHR43283:SF7">
    <property type="entry name" value="BETA-LACTAMASE-RELATED DOMAIN-CONTAINING PROTEIN"/>
    <property type="match status" value="1"/>
</dbReference>
<dbReference type="SUPFAM" id="SSF56601">
    <property type="entry name" value="beta-lactamase/transpeptidase-like"/>
    <property type="match status" value="1"/>
</dbReference>
<dbReference type="InterPro" id="IPR050789">
    <property type="entry name" value="Diverse_Enzym_Activities"/>
</dbReference>
<evidence type="ECO:0000313" key="2">
    <source>
        <dbReference type="EMBL" id="MDJ1500146.1"/>
    </source>
</evidence>
<dbReference type="Pfam" id="PF00144">
    <property type="entry name" value="Beta-lactamase"/>
    <property type="match status" value="1"/>
</dbReference>
<evidence type="ECO:0000313" key="3">
    <source>
        <dbReference type="Proteomes" id="UP001232063"/>
    </source>
</evidence>
<comment type="caution">
    <text evidence="2">The sequence shown here is derived from an EMBL/GenBank/DDBJ whole genome shotgun (WGS) entry which is preliminary data.</text>
</comment>
<sequence length="368" mass="41898">MFQRFWACAELCILTLTSCTPFLNDSAVLYSYNPPDQVNNEWHISSLNAENIAIAPIEELTNQIQTEEYRNIHSLLIVRNGKLVYERYFNGYTSAVPENIYSATKSITSILLGIAIDQHMITDINSEVLSFFPEYTGKLSDQEQKQKITLKHLLTMSSGLACNDVIGHASPGFEENMSKSNDWIHFTLDLPILYEVGTTPQYCTAGVVTLGGVINRASDMSTENFAQYYLFSPLNIQSYRWDRMPDGEISTGGKLFIRPRDMAKIGQLMLDKGKWKGQQLVSNRWVAESTAKQAMLQNFEYGYLWWRRTFVIQDQTYQMYFAWGNGGNYLCVLPDYKTVLVCTGGNLNSVLSNQFFQMLQSKLLPAIQ</sequence>
<dbReference type="InterPro" id="IPR001466">
    <property type="entry name" value="Beta-lactam-related"/>
</dbReference>
<dbReference type="GO" id="GO:0016787">
    <property type="term" value="F:hydrolase activity"/>
    <property type="evidence" value="ECO:0007669"/>
    <property type="project" value="UniProtKB-KW"/>
</dbReference>
<name>A0AAE3UDB0_9BACT</name>
<dbReference type="Gene3D" id="3.40.710.10">
    <property type="entry name" value="DD-peptidase/beta-lactamase superfamily"/>
    <property type="match status" value="1"/>
</dbReference>
<accession>A0AAE3UDB0</accession>
<evidence type="ECO:0000259" key="1">
    <source>
        <dbReference type="Pfam" id="PF00144"/>
    </source>
</evidence>